<comment type="caution">
    <text evidence="4">The sequence shown here is derived from an EMBL/GenBank/DDBJ whole genome shotgun (WGS) entry which is preliminary data.</text>
</comment>
<dbReference type="InterPro" id="IPR008040">
    <property type="entry name" value="Hydant_A_N"/>
</dbReference>
<dbReference type="Pfam" id="PF01968">
    <property type="entry name" value="Hydantoinase_A"/>
    <property type="match status" value="1"/>
</dbReference>
<feature type="domain" description="Hydantoinase/oxoprolinase N-terminal" evidence="2">
    <location>
        <begin position="10"/>
        <end position="186"/>
    </location>
</feature>
<dbReference type="InterPro" id="IPR043129">
    <property type="entry name" value="ATPase_NBD"/>
</dbReference>
<evidence type="ECO:0000259" key="2">
    <source>
        <dbReference type="Pfam" id="PF05378"/>
    </source>
</evidence>
<feature type="domain" description="Hydantoinase A/oxoprolinase" evidence="1">
    <location>
        <begin position="208"/>
        <end position="495"/>
    </location>
</feature>
<evidence type="ECO:0000259" key="1">
    <source>
        <dbReference type="Pfam" id="PF01968"/>
    </source>
</evidence>
<dbReference type="Proteomes" id="UP000581135">
    <property type="component" value="Unassembled WGS sequence"/>
</dbReference>
<dbReference type="SUPFAM" id="SSF53067">
    <property type="entry name" value="Actin-like ATPase domain"/>
    <property type="match status" value="1"/>
</dbReference>
<dbReference type="Pfam" id="PF19278">
    <property type="entry name" value="Hydant_A_C"/>
    <property type="match status" value="1"/>
</dbReference>
<dbReference type="PANTHER" id="PTHR11365:SF23">
    <property type="entry name" value="HYPOTHETICAL 5-OXOPROLINASE (EUROFUNG)-RELATED"/>
    <property type="match status" value="1"/>
</dbReference>
<dbReference type="AlphaFoldDB" id="A0A839SR16"/>
<keyword evidence="5" id="KW-1185">Reference proteome</keyword>
<dbReference type="PANTHER" id="PTHR11365">
    <property type="entry name" value="5-OXOPROLINASE RELATED"/>
    <property type="match status" value="1"/>
</dbReference>
<dbReference type="GO" id="GO:0006749">
    <property type="term" value="P:glutathione metabolic process"/>
    <property type="evidence" value="ECO:0007669"/>
    <property type="project" value="TreeGrafter"/>
</dbReference>
<dbReference type="InterPro" id="IPR045079">
    <property type="entry name" value="Oxoprolinase-like"/>
</dbReference>
<dbReference type="InterPro" id="IPR049517">
    <property type="entry name" value="ACX-like_C"/>
</dbReference>
<evidence type="ECO:0000313" key="4">
    <source>
        <dbReference type="EMBL" id="MBB3064180.1"/>
    </source>
</evidence>
<dbReference type="Pfam" id="PF05378">
    <property type="entry name" value="Hydant_A_N"/>
    <property type="match status" value="1"/>
</dbReference>
<gene>
    <name evidence="4" type="ORF">FHR98_000445</name>
</gene>
<dbReference type="GO" id="GO:0017168">
    <property type="term" value="F:5-oxoprolinase (ATP-hydrolyzing) activity"/>
    <property type="evidence" value="ECO:0007669"/>
    <property type="project" value="TreeGrafter"/>
</dbReference>
<dbReference type="InterPro" id="IPR002821">
    <property type="entry name" value="Hydantoinase_A"/>
</dbReference>
<sequence length="685" mass="72595">MATDEREVSLGIDIGGTFTDIVCVTDDGPKIFKVPSTRSNPSIAVRNAIAQLKDEHGVAPDSITRFAHGTTVATNAVLERKGARIGIIATRGFKDVLEIGRQMRREMYDLKLRSQTPAWLAPGARRVEVDERVSADGSVVTALSMDSVRLAVDELLEQKVEAIAVTLLFSFLNPAHERAIAAYIAEVAPDLPVSLSSEVDPAFREYERTVVTAFDSYVKPVVDRYLREMEESLAASGMPAPLQIMQSRGGLAISSVARLRPVRLFLSGPAGGVIGGLSESAQAGIDKIITIDVGGTSSDIALVDGGEALVRSETSIAGYSVRVPMVDIETLGAGGGSLVWLDSAKGMRVGPESAGAEPGPVCYGRGGTQPTVTDASIVLGYLDPGYFAGGTLRLDPALAEDAIRREVAEPMGFSVPEAALGIHRIANAQMAEGIRLVSLNRGLDPREFVLVPLGGAGALHAVPLAEELGIRRVLVPRYPGVLSAAGLLAAPIEHEVAAAYPMPLNDAITDDLAKFLSTLDAQAGDLMAAENLSGLKVETRYSADVCYMGQSSTLEVVLDLSGTDPIGALYKRFEETHRRIFGHATGAPARIVNLRTVHRAQLAPPNLTARANGAAKQAHKGSRLAWFEGLSSAVETAVYDRDGLTSGERFEGPAIVEQSDTTTLVPPGWQALVVEGNSLLIERKE</sequence>
<name>A0A839SR16_9PROT</name>
<proteinExistence type="predicted"/>
<accession>A0A839SR16</accession>
<organism evidence="4 5">
    <name type="scientific">Limibacillus halophilus</name>
    <dbReference type="NCBI Taxonomy" id="1579333"/>
    <lineage>
        <taxon>Bacteria</taxon>
        <taxon>Pseudomonadati</taxon>
        <taxon>Pseudomonadota</taxon>
        <taxon>Alphaproteobacteria</taxon>
        <taxon>Rhodospirillales</taxon>
        <taxon>Rhodovibrionaceae</taxon>
        <taxon>Limibacillus</taxon>
    </lineage>
</organism>
<protein>
    <submittedName>
        <fullName evidence="4">N-methylhydantoinase A/oxoprolinase/acetone carboxylase beta subunit</fullName>
    </submittedName>
</protein>
<dbReference type="GO" id="GO:0005829">
    <property type="term" value="C:cytosol"/>
    <property type="evidence" value="ECO:0007669"/>
    <property type="project" value="TreeGrafter"/>
</dbReference>
<evidence type="ECO:0000313" key="5">
    <source>
        <dbReference type="Proteomes" id="UP000581135"/>
    </source>
</evidence>
<dbReference type="EMBL" id="JACHXA010000001">
    <property type="protein sequence ID" value="MBB3064180.1"/>
    <property type="molecule type" value="Genomic_DNA"/>
</dbReference>
<dbReference type="RefSeq" id="WP_183414986.1">
    <property type="nucleotide sequence ID" value="NZ_JACHXA010000001.1"/>
</dbReference>
<feature type="domain" description="Acetophenone carboxylase-like C-terminal" evidence="3">
    <location>
        <begin position="510"/>
        <end position="673"/>
    </location>
</feature>
<reference evidence="4 5" key="1">
    <citation type="submission" date="2020-08" db="EMBL/GenBank/DDBJ databases">
        <title>Genomic Encyclopedia of Type Strains, Phase III (KMG-III): the genomes of soil and plant-associated and newly described type strains.</title>
        <authorList>
            <person name="Whitman W."/>
        </authorList>
    </citation>
    <scope>NUCLEOTIDE SEQUENCE [LARGE SCALE GENOMIC DNA]</scope>
    <source>
        <strain evidence="4 5">CECT 8803</strain>
    </source>
</reference>
<evidence type="ECO:0000259" key="3">
    <source>
        <dbReference type="Pfam" id="PF19278"/>
    </source>
</evidence>